<protein>
    <submittedName>
        <fullName evidence="1">Uncharacterized protein</fullName>
    </submittedName>
</protein>
<keyword evidence="2" id="KW-1185">Reference proteome</keyword>
<proteinExistence type="predicted"/>
<organism evidence="1 2">
    <name type="scientific">Botrytis porri</name>
    <dbReference type="NCBI Taxonomy" id="87229"/>
    <lineage>
        <taxon>Eukaryota</taxon>
        <taxon>Fungi</taxon>
        <taxon>Dikarya</taxon>
        <taxon>Ascomycota</taxon>
        <taxon>Pezizomycotina</taxon>
        <taxon>Leotiomycetes</taxon>
        <taxon>Helotiales</taxon>
        <taxon>Sclerotiniaceae</taxon>
        <taxon>Botrytis</taxon>
    </lineage>
</organism>
<dbReference type="Proteomes" id="UP000297280">
    <property type="component" value="Unassembled WGS sequence"/>
</dbReference>
<evidence type="ECO:0000313" key="1">
    <source>
        <dbReference type="EMBL" id="TGO84827.1"/>
    </source>
</evidence>
<gene>
    <name evidence="1" type="ORF">BPOR_0460g00030</name>
</gene>
<reference evidence="1 2" key="1">
    <citation type="submission" date="2017-12" db="EMBL/GenBank/DDBJ databases">
        <title>Comparative genomics of Botrytis spp.</title>
        <authorList>
            <person name="Valero-Jimenez C.A."/>
            <person name="Tapia P."/>
            <person name="Veloso J."/>
            <person name="Silva-Moreno E."/>
            <person name="Staats M."/>
            <person name="Valdes J.H."/>
            <person name="Van Kan J.A.L."/>
        </authorList>
    </citation>
    <scope>NUCLEOTIDE SEQUENCE [LARGE SCALE GENOMIC DNA]</scope>
    <source>
        <strain evidence="1 2">MUCL3349</strain>
    </source>
</reference>
<dbReference type="AlphaFoldDB" id="A0A4Z1KFK9"/>
<comment type="caution">
    <text evidence="1">The sequence shown here is derived from an EMBL/GenBank/DDBJ whole genome shotgun (WGS) entry which is preliminary data.</text>
</comment>
<dbReference type="EMBL" id="PQXO01000459">
    <property type="protein sequence ID" value="TGO84827.1"/>
    <property type="molecule type" value="Genomic_DNA"/>
</dbReference>
<name>A0A4Z1KFK9_9HELO</name>
<sequence>MKKKRSFIWLGSRAPFEEESRIGDARGFDRGTHNPRLDELVTIACAFSIRSEWGENGPVFGKLSLTKVAGFFGIAFSEFDGFWKSNLNGEK</sequence>
<accession>A0A4Z1KFK9</accession>
<evidence type="ECO:0000313" key="2">
    <source>
        <dbReference type="Proteomes" id="UP000297280"/>
    </source>
</evidence>